<dbReference type="InterPro" id="IPR036890">
    <property type="entry name" value="HATPase_C_sf"/>
</dbReference>
<sequence length="135" mass="14769">MTPEPTFEVWAVTVPAEAAQLPFARHALDRWLAAQQVPSPTRGDVVWAADEAMTNAIVHGYRHRGRTTLAGLIGLSVHMDDEVVVVTVVDHGSWRMPEEGAIVAGRGMTVVRALADHVHLSVDDDRTTFTACFTR</sequence>
<keyword evidence="1" id="KW-0723">Serine/threonine-protein kinase</keyword>
<name>A0A1G6XH80_9PSEU</name>
<dbReference type="PANTHER" id="PTHR35526">
    <property type="entry name" value="ANTI-SIGMA-F FACTOR RSBW-RELATED"/>
    <property type="match status" value="1"/>
</dbReference>
<keyword evidence="3" id="KW-0808">Transferase</keyword>
<dbReference type="EMBL" id="FMZZ01000017">
    <property type="protein sequence ID" value="SDD76685.1"/>
    <property type="molecule type" value="Genomic_DNA"/>
</dbReference>
<dbReference type="Pfam" id="PF13581">
    <property type="entry name" value="HATPase_c_2"/>
    <property type="match status" value="1"/>
</dbReference>
<dbReference type="InterPro" id="IPR003594">
    <property type="entry name" value="HATPase_dom"/>
</dbReference>
<dbReference type="Proteomes" id="UP000199501">
    <property type="component" value="Unassembled WGS sequence"/>
</dbReference>
<dbReference type="GO" id="GO:0004674">
    <property type="term" value="F:protein serine/threonine kinase activity"/>
    <property type="evidence" value="ECO:0007669"/>
    <property type="project" value="UniProtKB-KW"/>
</dbReference>
<evidence type="ECO:0000256" key="1">
    <source>
        <dbReference type="ARBA" id="ARBA00022527"/>
    </source>
</evidence>
<feature type="domain" description="Histidine kinase/HSP90-like ATPase" evidence="2">
    <location>
        <begin position="14"/>
        <end position="130"/>
    </location>
</feature>
<reference evidence="4" key="1">
    <citation type="submission" date="2016-10" db="EMBL/GenBank/DDBJ databases">
        <authorList>
            <person name="Varghese N."/>
            <person name="Submissions S."/>
        </authorList>
    </citation>
    <scope>NUCLEOTIDE SEQUENCE [LARGE SCALE GENOMIC DNA]</scope>
    <source>
        <strain evidence="4">IBRC-M 10403</strain>
    </source>
</reference>
<evidence type="ECO:0000313" key="4">
    <source>
        <dbReference type="Proteomes" id="UP000199501"/>
    </source>
</evidence>
<dbReference type="SUPFAM" id="SSF55874">
    <property type="entry name" value="ATPase domain of HSP90 chaperone/DNA topoisomerase II/histidine kinase"/>
    <property type="match status" value="1"/>
</dbReference>
<dbReference type="AlphaFoldDB" id="A0A1G6XH80"/>
<keyword evidence="3" id="KW-0418">Kinase</keyword>
<dbReference type="CDD" id="cd16936">
    <property type="entry name" value="HATPase_RsbW-like"/>
    <property type="match status" value="1"/>
</dbReference>
<dbReference type="RefSeq" id="WP_091456221.1">
    <property type="nucleotide sequence ID" value="NZ_FMZZ01000017.1"/>
</dbReference>
<organism evidence="3 4">
    <name type="scientific">Actinokineospora iranica</name>
    <dbReference type="NCBI Taxonomy" id="1271860"/>
    <lineage>
        <taxon>Bacteria</taxon>
        <taxon>Bacillati</taxon>
        <taxon>Actinomycetota</taxon>
        <taxon>Actinomycetes</taxon>
        <taxon>Pseudonocardiales</taxon>
        <taxon>Pseudonocardiaceae</taxon>
        <taxon>Actinokineospora</taxon>
    </lineage>
</organism>
<gene>
    <name evidence="3" type="ORF">SAMN05216174_11771</name>
</gene>
<evidence type="ECO:0000259" key="2">
    <source>
        <dbReference type="Pfam" id="PF13581"/>
    </source>
</evidence>
<accession>A0A1G6XH80</accession>
<proteinExistence type="predicted"/>
<dbReference type="OrthoDB" id="3690815at2"/>
<dbReference type="Gene3D" id="3.30.565.10">
    <property type="entry name" value="Histidine kinase-like ATPase, C-terminal domain"/>
    <property type="match status" value="1"/>
</dbReference>
<keyword evidence="4" id="KW-1185">Reference proteome</keyword>
<dbReference type="PANTHER" id="PTHR35526:SF3">
    <property type="entry name" value="ANTI-SIGMA-F FACTOR RSBW"/>
    <property type="match status" value="1"/>
</dbReference>
<dbReference type="InterPro" id="IPR050267">
    <property type="entry name" value="Anti-sigma-factor_SerPK"/>
</dbReference>
<evidence type="ECO:0000313" key="3">
    <source>
        <dbReference type="EMBL" id="SDD76685.1"/>
    </source>
</evidence>
<dbReference type="STRING" id="1271860.SAMN05216174_11771"/>
<protein>
    <submittedName>
        <fullName evidence="3">Anti-sigma regulatory factor (Ser/Thr protein kinase)</fullName>
    </submittedName>
</protein>